<gene>
    <name evidence="6" type="ORF">AMTR_s05591p00003960</name>
</gene>
<name>U5CUP3_AMBTC</name>
<dbReference type="Proteomes" id="UP000017836">
    <property type="component" value="Unassembled WGS sequence"/>
</dbReference>
<dbReference type="Pfam" id="PF04434">
    <property type="entry name" value="SWIM"/>
    <property type="match status" value="1"/>
</dbReference>
<evidence type="ECO:0000256" key="1">
    <source>
        <dbReference type="ARBA" id="ARBA00022723"/>
    </source>
</evidence>
<keyword evidence="2 4" id="KW-0863">Zinc-finger</keyword>
<dbReference type="InterPro" id="IPR006564">
    <property type="entry name" value="Znf_PMZ"/>
</dbReference>
<feature type="domain" description="SWIM-type" evidence="5">
    <location>
        <begin position="56"/>
        <end position="88"/>
    </location>
</feature>
<dbReference type="PANTHER" id="PTHR31973">
    <property type="entry name" value="POLYPROTEIN, PUTATIVE-RELATED"/>
    <property type="match status" value="1"/>
</dbReference>
<dbReference type="OMA" id="ITMCENI"/>
<sequence length="178" mass="21069">MAESFIAWILSAQEKSIITMCENIKIQLITRFEEKRELVIFAMDMQLEIHYLGKKYAIDLKHWTCNCRKWQFNGIPFAHVIAAINHMHLDPAVYCLKYFTVEYFKKAFKTPFAPVPDDIEFTSIYNRIVLPSRTTHLPGRPKKQRRISKTKHLITRPLKYKRCGAEGHNRRTCREPIE</sequence>
<dbReference type="PROSITE" id="PS50966">
    <property type="entry name" value="ZF_SWIM"/>
    <property type="match status" value="1"/>
</dbReference>
<dbReference type="SMART" id="SM00575">
    <property type="entry name" value="ZnF_PMZ"/>
    <property type="match status" value="1"/>
</dbReference>
<organism evidence="6 7">
    <name type="scientific">Amborella trichopoda</name>
    <dbReference type="NCBI Taxonomy" id="13333"/>
    <lineage>
        <taxon>Eukaryota</taxon>
        <taxon>Viridiplantae</taxon>
        <taxon>Streptophyta</taxon>
        <taxon>Embryophyta</taxon>
        <taxon>Tracheophyta</taxon>
        <taxon>Spermatophyta</taxon>
        <taxon>Magnoliopsida</taxon>
        <taxon>Amborellales</taxon>
        <taxon>Amborellaceae</taxon>
        <taxon>Amborella</taxon>
    </lineage>
</organism>
<evidence type="ECO:0000256" key="2">
    <source>
        <dbReference type="ARBA" id="ARBA00022771"/>
    </source>
</evidence>
<accession>U5CUP3</accession>
<protein>
    <recommendedName>
        <fullName evidence="5">SWIM-type domain-containing protein</fullName>
    </recommendedName>
</protein>
<reference evidence="7" key="1">
    <citation type="journal article" date="2013" name="Science">
        <title>The Amborella genome and the evolution of flowering plants.</title>
        <authorList>
            <consortium name="Amborella Genome Project"/>
        </authorList>
    </citation>
    <scope>NUCLEOTIDE SEQUENCE [LARGE SCALE GENOMIC DNA]</scope>
</reference>
<evidence type="ECO:0000259" key="5">
    <source>
        <dbReference type="PROSITE" id="PS50966"/>
    </source>
</evidence>
<dbReference type="EMBL" id="KI395613">
    <property type="protein sequence ID" value="ERM97929.1"/>
    <property type="molecule type" value="Genomic_DNA"/>
</dbReference>
<keyword evidence="7" id="KW-1185">Reference proteome</keyword>
<dbReference type="PANTHER" id="PTHR31973:SF113">
    <property type="entry name" value="PROTEIN FAR1-RELATED SEQUENCE 5-LIKE"/>
    <property type="match status" value="1"/>
</dbReference>
<keyword evidence="1" id="KW-0479">Metal-binding</keyword>
<dbReference type="GO" id="GO:0008270">
    <property type="term" value="F:zinc ion binding"/>
    <property type="evidence" value="ECO:0007669"/>
    <property type="project" value="UniProtKB-KW"/>
</dbReference>
<dbReference type="InterPro" id="IPR007527">
    <property type="entry name" value="Znf_SWIM"/>
</dbReference>
<evidence type="ECO:0000256" key="3">
    <source>
        <dbReference type="ARBA" id="ARBA00022833"/>
    </source>
</evidence>
<proteinExistence type="predicted"/>
<dbReference type="AlphaFoldDB" id="U5CUP3"/>
<dbReference type="HOGENOM" id="CLU_055196_3_0_1"/>
<evidence type="ECO:0000256" key="4">
    <source>
        <dbReference type="PROSITE-ProRule" id="PRU00325"/>
    </source>
</evidence>
<keyword evidence="3" id="KW-0862">Zinc</keyword>
<dbReference type="Gramene" id="ERM97929">
    <property type="protein sequence ID" value="ERM97929"/>
    <property type="gene ID" value="AMTR_s05591p00003960"/>
</dbReference>
<evidence type="ECO:0000313" key="7">
    <source>
        <dbReference type="Proteomes" id="UP000017836"/>
    </source>
</evidence>
<evidence type="ECO:0000313" key="6">
    <source>
        <dbReference type="EMBL" id="ERM97929.1"/>
    </source>
</evidence>